<protein>
    <recommendedName>
        <fullName evidence="3">ACT domain-containing protein</fullName>
    </recommendedName>
</protein>
<dbReference type="RefSeq" id="WP_131959038.1">
    <property type="nucleotide sequence ID" value="NZ_SMFL01000005.1"/>
</dbReference>
<evidence type="ECO:0000313" key="1">
    <source>
        <dbReference type="EMBL" id="TDE14454.1"/>
    </source>
</evidence>
<accession>A0A4R5DQE4</accession>
<organism evidence="1 2">
    <name type="scientific">Dyadobacter psychrotolerans</name>
    <dbReference type="NCBI Taxonomy" id="2541721"/>
    <lineage>
        <taxon>Bacteria</taxon>
        <taxon>Pseudomonadati</taxon>
        <taxon>Bacteroidota</taxon>
        <taxon>Cytophagia</taxon>
        <taxon>Cytophagales</taxon>
        <taxon>Spirosomataceae</taxon>
        <taxon>Dyadobacter</taxon>
    </lineage>
</organism>
<dbReference type="EMBL" id="SMFL01000005">
    <property type="protein sequence ID" value="TDE14454.1"/>
    <property type="molecule type" value="Genomic_DNA"/>
</dbReference>
<dbReference type="Proteomes" id="UP000294850">
    <property type="component" value="Unassembled WGS sequence"/>
</dbReference>
<reference evidence="1 2" key="1">
    <citation type="submission" date="2019-03" db="EMBL/GenBank/DDBJ databases">
        <title>Dyadobacter AR-3-6 sp. nov., isolated from arctic soil.</title>
        <authorList>
            <person name="Chaudhary D.K."/>
        </authorList>
    </citation>
    <scope>NUCLEOTIDE SEQUENCE [LARGE SCALE GENOMIC DNA]</scope>
    <source>
        <strain evidence="1 2">AR-3-6</strain>
    </source>
</reference>
<evidence type="ECO:0000313" key="2">
    <source>
        <dbReference type="Proteomes" id="UP000294850"/>
    </source>
</evidence>
<dbReference type="OrthoDB" id="961534at2"/>
<evidence type="ECO:0008006" key="3">
    <source>
        <dbReference type="Google" id="ProtNLM"/>
    </source>
</evidence>
<gene>
    <name evidence="1" type="ORF">E0F88_14730</name>
</gene>
<comment type="caution">
    <text evidence="1">The sequence shown here is derived from an EMBL/GenBank/DDBJ whole genome shotgun (WGS) entry which is preliminary data.</text>
</comment>
<dbReference type="AlphaFoldDB" id="A0A4R5DQE4"/>
<proteinExistence type="predicted"/>
<name>A0A4R5DQE4_9BACT</name>
<keyword evidence="2" id="KW-1185">Reference proteome</keyword>
<sequence length="80" mass="9083">MSNIVFLRIMYRNAVSLHGVTSIIESVKGLRIRHLNFVNRGLDFVGVVAFETSRKEDVPYLIHLLRGNGDISKVEKVSKK</sequence>